<organism evidence="2 3">
    <name type="scientific">Candidatus Enterococcus ikei</name>
    <dbReference type="NCBI Taxonomy" id="2815326"/>
    <lineage>
        <taxon>Bacteria</taxon>
        <taxon>Bacillati</taxon>
        <taxon>Bacillota</taxon>
        <taxon>Bacilli</taxon>
        <taxon>Lactobacillales</taxon>
        <taxon>Enterococcaceae</taxon>
        <taxon>Enterococcus</taxon>
    </lineage>
</organism>
<protein>
    <submittedName>
        <fullName evidence="2">YbgA family protein</fullName>
    </submittedName>
</protein>
<dbReference type="InterPro" id="IPR013560">
    <property type="entry name" value="DUF1722"/>
</dbReference>
<sequence length="129" mass="15453">MTVIAKRQQEWATLKYLILSKSQQDYRAIRKLFADDRWNEEKEQAFRFYLQHALAAPLKKGNVLNAYQHIWGYFKTKATEAERKKYNALIASFSVEQDELLPFLKELAIKYQEQYLLHSKILFNEAQYK</sequence>
<evidence type="ECO:0000313" key="2">
    <source>
        <dbReference type="EMBL" id="MBO0440753.1"/>
    </source>
</evidence>
<name>A0ABS3H0S6_9ENTE</name>
<accession>A0ABS3H0S6</accession>
<gene>
    <name evidence="2" type="ORF">JZO69_10300</name>
</gene>
<proteinExistence type="predicted"/>
<dbReference type="Pfam" id="PF08349">
    <property type="entry name" value="DUF1722"/>
    <property type="match status" value="1"/>
</dbReference>
<dbReference type="EMBL" id="JAFLWD010000024">
    <property type="protein sequence ID" value="MBO0440753.1"/>
    <property type="molecule type" value="Genomic_DNA"/>
</dbReference>
<dbReference type="RefSeq" id="WP_207112791.1">
    <property type="nucleotide sequence ID" value="NZ_JAFLWD010000024.1"/>
</dbReference>
<evidence type="ECO:0000313" key="3">
    <source>
        <dbReference type="Proteomes" id="UP000664632"/>
    </source>
</evidence>
<dbReference type="Proteomes" id="UP000664632">
    <property type="component" value="Unassembled WGS sequence"/>
</dbReference>
<reference evidence="2 3" key="1">
    <citation type="submission" date="2021-03" db="EMBL/GenBank/DDBJ databases">
        <title>Enterococcal diversity collection.</title>
        <authorList>
            <person name="Gilmore M.S."/>
            <person name="Schwartzman J."/>
            <person name="Van Tyne D."/>
            <person name="Martin M."/>
            <person name="Earl A.M."/>
            <person name="Manson A.L."/>
            <person name="Straub T."/>
            <person name="Salamzade R."/>
            <person name="Saavedra J."/>
            <person name="Lebreton F."/>
            <person name="Prichula J."/>
            <person name="Schaufler K."/>
            <person name="Gaca A."/>
            <person name="Sgardioli B."/>
            <person name="Wagenaar J."/>
            <person name="Strong T."/>
        </authorList>
    </citation>
    <scope>NUCLEOTIDE SEQUENCE [LARGE SCALE GENOMIC DNA]</scope>
    <source>
        <strain evidence="2 3">DIV0869a</strain>
    </source>
</reference>
<keyword evidence="3" id="KW-1185">Reference proteome</keyword>
<feature type="domain" description="DUF1722" evidence="1">
    <location>
        <begin position="15"/>
        <end position="122"/>
    </location>
</feature>
<evidence type="ECO:0000259" key="1">
    <source>
        <dbReference type="Pfam" id="PF08349"/>
    </source>
</evidence>
<comment type="caution">
    <text evidence="2">The sequence shown here is derived from an EMBL/GenBank/DDBJ whole genome shotgun (WGS) entry which is preliminary data.</text>
</comment>